<dbReference type="EMBL" id="CM044708">
    <property type="protein sequence ID" value="KAI5650480.1"/>
    <property type="molecule type" value="Genomic_DNA"/>
</dbReference>
<protein>
    <submittedName>
        <fullName evidence="1">Uncharacterized protein</fullName>
    </submittedName>
</protein>
<sequence length="120" mass="13810">MNMDATHPVRVVLFWDLEHARDAYGPYFTGAAKKTWTFTRIIHQGIHVPCTGSSKQTSKYDFKICFKTNITSYCRQFRDTCLKHHPRSASKTLDGLYVQEGMVCSKICNREGVRQLGDNF</sequence>
<dbReference type="Proteomes" id="UP001060085">
    <property type="component" value="Linkage Group LG08"/>
</dbReference>
<evidence type="ECO:0000313" key="1">
    <source>
        <dbReference type="EMBL" id="KAI5650480.1"/>
    </source>
</evidence>
<name>A0ACB9ZSB7_CATRO</name>
<organism evidence="1 2">
    <name type="scientific">Catharanthus roseus</name>
    <name type="common">Madagascar periwinkle</name>
    <name type="synonym">Vinca rosea</name>
    <dbReference type="NCBI Taxonomy" id="4058"/>
    <lineage>
        <taxon>Eukaryota</taxon>
        <taxon>Viridiplantae</taxon>
        <taxon>Streptophyta</taxon>
        <taxon>Embryophyta</taxon>
        <taxon>Tracheophyta</taxon>
        <taxon>Spermatophyta</taxon>
        <taxon>Magnoliopsida</taxon>
        <taxon>eudicotyledons</taxon>
        <taxon>Gunneridae</taxon>
        <taxon>Pentapetalae</taxon>
        <taxon>asterids</taxon>
        <taxon>lamiids</taxon>
        <taxon>Gentianales</taxon>
        <taxon>Apocynaceae</taxon>
        <taxon>Rauvolfioideae</taxon>
        <taxon>Vinceae</taxon>
        <taxon>Catharanthinae</taxon>
        <taxon>Catharanthus</taxon>
    </lineage>
</organism>
<keyword evidence="2" id="KW-1185">Reference proteome</keyword>
<gene>
    <name evidence="1" type="ORF">M9H77_36485</name>
</gene>
<reference evidence="2" key="1">
    <citation type="journal article" date="2023" name="Nat. Plants">
        <title>Single-cell RNA sequencing provides a high-resolution roadmap for understanding the multicellular compartmentation of specialized metabolism.</title>
        <authorList>
            <person name="Sun S."/>
            <person name="Shen X."/>
            <person name="Li Y."/>
            <person name="Li Y."/>
            <person name="Wang S."/>
            <person name="Li R."/>
            <person name="Zhang H."/>
            <person name="Shen G."/>
            <person name="Guo B."/>
            <person name="Wei J."/>
            <person name="Xu J."/>
            <person name="St-Pierre B."/>
            <person name="Chen S."/>
            <person name="Sun C."/>
        </authorList>
    </citation>
    <scope>NUCLEOTIDE SEQUENCE [LARGE SCALE GENOMIC DNA]</scope>
</reference>
<evidence type="ECO:0000313" key="2">
    <source>
        <dbReference type="Proteomes" id="UP001060085"/>
    </source>
</evidence>
<comment type="caution">
    <text evidence="1">The sequence shown here is derived from an EMBL/GenBank/DDBJ whole genome shotgun (WGS) entry which is preliminary data.</text>
</comment>
<accession>A0ACB9ZSB7</accession>
<proteinExistence type="predicted"/>